<protein>
    <submittedName>
        <fullName evidence="2">YbjN domain-containing protein</fullName>
    </submittedName>
</protein>
<name>A0ABY8VK92_9CORY</name>
<evidence type="ECO:0000313" key="3">
    <source>
        <dbReference type="Proteomes" id="UP001238805"/>
    </source>
</evidence>
<reference evidence="2 3" key="1">
    <citation type="submission" date="2023-05" db="EMBL/GenBank/DDBJ databases">
        <title>Corynebacterium suedekumii sp. nov. and Corynebacterium breve sp. nov. isolated from raw cow's milk.</title>
        <authorList>
            <person name="Baer M.K."/>
            <person name="Mehl L."/>
            <person name="Hellmuth R."/>
            <person name="Marke G."/>
            <person name="Lipski A."/>
        </authorList>
    </citation>
    <scope>NUCLEOTIDE SEQUENCE [LARGE SCALE GENOMIC DNA]</scope>
    <source>
        <strain evidence="2 3">LM112</strain>
    </source>
</reference>
<proteinExistence type="predicted"/>
<evidence type="ECO:0000256" key="1">
    <source>
        <dbReference type="SAM" id="MobiDB-lite"/>
    </source>
</evidence>
<dbReference type="InterPro" id="IPR019660">
    <property type="entry name" value="Put_sensory_transdc_reg_YbjN"/>
</dbReference>
<dbReference type="EMBL" id="CP126970">
    <property type="protein sequence ID" value="WIM70061.1"/>
    <property type="molecule type" value="Genomic_DNA"/>
</dbReference>
<keyword evidence="3" id="KW-1185">Reference proteome</keyword>
<sequence>MVTLTQVYVAAESFDFHAYVGADRLVFPWRDHQVIAYLDERQPGALVFDTNLRLDAGMEDITELARVINNWNRERLGPTVSMRVGDESQVSIHARSATLTGPGLTEQQLADVVRMSMETSRLAVDHIIAELPWLTTADLADDDSFRKDQDTNALSGPLPRDRHIGVNELDDDAVRLRELDQRRSQDDEDVLADLGGDAEPDEEYASHMSTHDDSTGGDWDEAARTGTPEPVTIDRVRATLEGLGIEKTQGGDDVIIAWINDILFGFFLDNGPSYLVKGHWDPNLDPDADFLRMFLLCNDWNEASVTTKAFCHSDDDGLQVRVEFTAPVREGLNDAQLEHNTAVAINQVLHAIDSISSDATGQSAVGWP</sequence>
<evidence type="ECO:0000313" key="2">
    <source>
        <dbReference type="EMBL" id="WIM70061.1"/>
    </source>
</evidence>
<accession>A0ABY8VK92</accession>
<dbReference type="Proteomes" id="UP001238805">
    <property type="component" value="Chromosome"/>
</dbReference>
<feature type="compositionally biased region" description="Acidic residues" evidence="1">
    <location>
        <begin position="186"/>
        <end position="203"/>
    </location>
</feature>
<dbReference type="RefSeq" id="WP_284874654.1">
    <property type="nucleotide sequence ID" value="NZ_CP126970.1"/>
</dbReference>
<feature type="region of interest" description="Disordered" evidence="1">
    <location>
        <begin position="178"/>
        <end position="231"/>
    </location>
</feature>
<gene>
    <name evidence="2" type="ORF">QP029_12875</name>
</gene>
<organism evidence="2 3">
    <name type="scientific">Corynebacterium suedekumii</name>
    <dbReference type="NCBI Taxonomy" id="3049801"/>
    <lineage>
        <taxon>Bacteria</taxon>
        <taxon>Bacillati</taxon>
        <taxon>Actinomycetota</taxon>
        <taxon>Actinomycetes</taxon>
        <taxon>Mycobacteriales</taxon>
        <taxon>Corynebacteriaceae</taxon>
        <taxon>Corynebacterium</taxon>
    </lineage>
</organism>
<dbReference type="Pfam" id="PF10722">
    <property type="entry name" value="YbjN"/>
    <property type="match status" value="2"/>
</dbReference>